<name>A0A072UIR2_MEDTR</name>
<dbReference type="HOGENOM" id="CLU_187134_0_0_1"/>
<feature type="compositionally biased region" description="Low complexity" evidence="1">
    <location>
        <begin position="52"/>
        <end position="66"/>
    </location>
</feature>
<evidence type="ECO:0000256" key="1">
    <source>
        <dbReference type="SAM" id="MobiDB-lite"/>
    </source>
</evidence>
<evidence type="ECO:0000313" key="2">
    <source>
        <dbReference type="EMBL" id="KEH29567.1"/>
    </source>
</evidence>
<dbReference type="AlphaFoldDB" id="A0A072UIR2"/>
<gene>
    <name evidence="2" type="ordered locus">MTR_4g045723</name>
</gene>
<proteinExistence type="predicted"/>
<organism evidence="2 4">
    <name type="scientific">Medicago truncatula</name>
    <name type="common">Barrel medic</name>
    <name type="synonym">Medicago tribuloides</name>
    <dbReference type="NCBI Taxonomy" id="3880"/>
    <lineage>
        <taxon>Eukaryota</taxon>
        <taxon>Viridiplantae</taxon>
        <taxon>Streptophyta</taxon>
        <taxon>Embryophyta</taxon>
        <taxon>Tracheophyta</taxon>
        <taxon>Spermatophyta</taxon>
        <taxon>Magnoliopsida</taxon>
        <taxon>eudicotyledons</taxon>
        <taxon>Gunneridae</taxon>
        <taxon>Pentapetalae</taxon>
        <taxon>rosids</taxon>
        <taxon>fabids</taxon>
        <taxon>Fabales</taxon>
        <taxon>Fabaceae</taxon>
        <taxon>Papilionoideae</taxon>
        <taxon>50 kb inversion clade</taxon>
        <taxon>NPAAA clade</taxon>
        <taxon>Hologalegina</taxon>
        <taxon>IRL clade</taxon>
        <taxon>Trifolieae</taxon>
        <taxon>Medicago</taxon>
    </lineage>
</organism>
<dbReference type="EMBL" id="CM001220">
    <property type="protein sequence ID" value="KEH29567.1"/>
    <property type="molecule type" value="Genomic_DNA"/>
</dbReference>
<evidence type="ECO:0000313" key="3">
    <source>
        <dbReference type="EnsemblPlants" id="KEH29567"/>
    </source>
</evidence>
<evidence type="ECO:0000313" key="4">
    <source>
        <dbReference type="Proteomes" id="UP000002051"/>
    </source>
</evidence>
<dbReference type="Proteomes" id="UP000002051">
    <property type="component" value="Chromosome 4"/>
</dbReference>
<feature type="region of interest" description="Disordered" evidence="1">
    <location>
        <begin position="35"/>
        <end position="66"/>
    </location>
</feature>
<sequence length="66" mass="7187">MKIVQKMAIAYKDWLELLPFALLGYHASVHISTGASPILPSSIQHEGRASRGGRSPNNRSSAEIQV</sequence>
<reference evidence="2 4" key="2">
    <citation type="journal article" date="2014" name="BMC Genomics">
        <title>An improved genome release (version Mt4.0) for the model legume Medicago truncatula.</title>
        <authorList>
            <person name="Tang H."/>
            <person name="Krishnakumar V."/>
            <person name="Bidwell S."/>
            <person name="Rosen B."/>
            <person name="Chan A."/>
            <person name="Zhou S."/>
            <person name="Gentzbittel L."/>
            <person name="Childs K.L."/>
            <person name="Yandell M."/>
            <person name="Gundlach H."/>
            <person name="Mayer K.F."/>
            <person name="Schwartz D.C."/>
            <person name="Town C.D."/>
        </authorList>
    </citation>
    <scope>GENOME REANNOTATION</scope>
    <source>
        <strain evidence="2">A17</strain>
        <strain evidence="3 4">cv. Jemalong A17</strain>
    </source>
</reference>
<dbReference type="EnsemblPlants" id="KEH29567">
    <property type="protein sequence ID" value="KEH29567"/>
    <property type="gene ID" value="MTR_4g045723"/>
</dbReference>
<protein>
    <submittedName>
        <fullName evidence="2 3">Uncharacterized protein</fullName>
    </submittedName>
</protein>
<keyword evidence="4" id="KW-1185">Reference proteome</keyword>
<accession>A0A072UIR2</accession>
<reference evidence="3" key="3">
    <citation type="submission" date="2015-04" db="UniProtKB">
        <authorList>
            <consortium name="EnsemblPlants"/>
        </authorList>
    </citation>
    <scope>IDENTIFICATION</scope>
    <source>
        <strain evidence="3">cv. Jemalong A17</strain>
    </source>
</reference>
<feature type="compositionally biased region" description="Polar residues" evidence="1">
    <location>
        <begin position="35"/>
        <end position="44"/>
    </location>
</feature>
<reference evidence="2 4" key="1">
    <citation type="journal article" date="2011" name="Nature">
        <title>The Medicago genome provides insight into the evolution of rhizobial symbioses.</title>
        <authorList>
            <person name="Young N.D."/>
            <person name="Debelle F."/>
            <person name="Oldroyd G.E."/>
            <person name="Geurts R."/>
            <person name="Cannon S.B."/>
            <person name="Udvardi M.K."/>
            <person name="Benedito V.A."/>
            <person name="Mayer K.F."/>
            <person name="Gouzy J."/>
            <person name="Schoof H."/>
            <person name="Van de Peer Y."/>
            <person name="Proost S."/>
            <person name="Cook D.R."/>
            <person name="Meyers B.C."/>
            <person name="Spannagl M."/>
            <person name="Cheung F."/>
            <person name="De Mita S."/>
            <person name="Krishnakumar V."/>
            <person name="Gundlach H."/>
            <person name="Zhou S."/>
            <person name="Mudge J."/>
            <person name="Bharti A.K."/>
            <person name="Murray J.D."/>
            <person name="Naoumkina M.A."/>
            <person name="Rosen B."/>
            <person name="Silverstein K.A."/>
            <person name="Tang H."/>
            <person name="Rombauts S."/>
            <person name="Zhao P.X."/>
            <person name="Zhou P."/>
            <person name="Barbe V."/>
            <person name="Bardou P."/>
            <person name="Bechner M."/>
            <person name="Bellec A."/>
            <person name="Berger A."/>
            <person name="Berges H."/>
            <person name="Bidwell S."/>
            <person name="Bisseling T."/>
            <person name="Choisne N."/>
            <person name="Couloux A."/>
            <person name="Denny R."/>
            <person name="Deshpande S."/>
            <person name="Dai X."/>
            <person name="Doyle J.J."/>
            <person name="Dudez A.M."/>
            <person name="Farmer A.D."/>
            <person name="Fouteau S."/>
            <person name="Franken C."/>
            <person name="Gibelin C."/>
            <person name="Gish J."/>
            <person name="Goldstein S."/>
            <person name="Gonzalez A.J."/>
            <person name="Green P.J."/>
            <person name="Hallab A."/>
            <person name="Hartog M."/>
            <person name="Hua A."/>
            <person name="Humphray S.J."/>
            <person name="Jeong D.H."/>
            <person name="Jing Y."/>
            <person name="Jocker A."/>
            <person name="Kenton S.M."/>
            <person name="Kim D.J."/>
            <person name="Klee K."/>
            <person name="Lai H."/>
            <person name="Lang C."/>
            <person name="Lin S."/>
            <person name="Macmil S.L."/>
            <person name="Magdelenat G."/>
            <person name="Matthews L."/>
            <person name="McCorrison J."/>
            <person name="Monaghan E.L."/>
            <person name="Mun J.H."/>
            <person name="Najar F.Z."/>
            <person name="Nicholson C."/>
            <person name="Noirot C."/>
            <person name="O'Bleness M."/>
            <person name="Paule C.R."/>
            <person name="Poulain J."/>
            <person name="Prion F."/>
            <person name="Qin B."/>
            <person name="Qu C."/>
            <person name="Retzel E.F."/>
            <person name="Riddle C."/>
            <person name="Sallet E."/>
            <person name="Samain S."/>
            <person name="Samson N."/>
            <person name="Sanders I."/>
            <person name="Saurat O."/>
            <person name="Scarpelli C."/>
            <person name="Schiex T."/>
            <person name="Segurens B."/>
            <person name="Severin A.J."/>
            <person name="Sherrier D.J."/>
            <person name="Shi R."/>
            <person name="Sims S."/>
            <person name="Singer S.R."/>
            <person name="Sinharoy S."/>
            <person name="Sterck L."/>
            <person name="Viollet A."/>
            <person name="Wang B.B."/>
            <person name="Wang K."/>
            <person name="Wang M."/>
            <person name="Wang X."/>
            <person name="Warfsmann J."/>
            <person name="Weissenbach J."/>
            <person name="White D.D."/>
            <person name="White J.D."/>
            <person name="Wiley G.B."/>
            <person name="Wincker P."/>
            <person name="Xing Y."/>
            <person name="Yang L."/>
            <person name="Yao Z."/>
            <person name="Ying F."/>
            <person name="Zhai J."/>
            <person name="Zhou L."/>
            <person name="Zuber A."/>
            <person name="Denarie J."/>
            <person name="Dixon R.A."/>
            <person name="May G.D."/>
            <person name="Schwartz D.C."/>
            <person name="Rogers J."/>
            <person name="Quetier F."/>
            <person name="Town C.D."/>
            <person name="Roe B.A."/>
        </authorList>
    </citation>
    <scope>NUCLEOTIDE SEQUENCE [LARGE SCALE GENOMIC DNA]</scope>
    <source>
        <strain evidence="2">A17</strain>
        <strain evidence="3 4">cv. Jemalong A17</strain>
    </source>
</reference>